<keyword evidence="2" id="KW-1185">Reference proteome</keyword>
<reference evidence="1 2" key="1">
    <citation type="submission" date="2018-03" db="EMBL/GenBank/DDBJ databases">
        <title>Genomic Encyclopedia of Archaeal and Bacterial Type Strains, Phase II (KMG-II): from individual species to whole genera.</title>
        <authorList>
            <person name="Goeker M."/>
        </authorList>
    </citation>
    <scope>NUCLEOTIDE SEQUENCE [LARGE SCALE GENOMIC DNA]</scope>
    <source>
        <strain evidence="1 2">DSM 28354</strain>
    </source>
</reference>
<dbReference type="EMBL" id="PVTE01000029">
    <property type="protein sequence ID" value="PRY28566.1"/>
    <property type="molecule type" value="Genomic_DNA"/>
</dbReference>
<evidence type="ECO:0000313" key="1">
    <source>
        <dbReference type="EMBL" id="PRY28566.1"/>
    </source>
</evidence>
<accession>A0A2T0S575</accession>
<proteinExistence type="predicted"/>
<sequence length="143" mass="16606">MQPVKPDYVNLGLSTPMGPQLRALVEQYLLTDLAAYVVLNQKLKFDWSGSCIEGRDSTYLDGSLENYSGILLFDEQDNLVADGWMEFIHEDDFFLVYWDYVTVWQDGKEIFDKPDPGIPDHVWAQLPDYSKLICEKASRRYIR</sequence>
<dbReference type="AlphaFoldDB" id="A0A2T0S575"/>
<dbReference type="Proteomes" id="UP000238375">
    <property type="component" value="Unassembled WGS sequence"/>
</dbReference>
<name>A0A2T0S575_9BACT</name>
<dbReference type="OrthoDB" id="883339at2"/>
<protein>
    <submittedName>
        <fullName evidence="1">Uncharacterized protein</fullName>
    </submittedName>
</protein>
<organism evidence="1 2">
    <name type="scientific">Spirosoma oryzae</name>
    <dbReference type="NCBI Taxonomy" id="1469603"/>
    <lineage>
        <taxon>Bacteria</taxon>
        <taxon>Pseudomonadati</taxon>
        <taxon>Bacteroidota</taxon>
        <taxon>Cytophagia</taxon>
        <taxon>Cytophagales</taxon>
        <taxon>Cytophagaceae</taxon>
        <taxon>Spirosoma</taxon>
    </lineage>
</organism>
<dbReference type="RefSeq" id="WP_146141524.1">
    <property type="nucleotide sequence ID" value="NZ_PVTE01000029.1"/>
</dbReference>
<gene>
    <name evidence="1" type="ORF">CLV58_12945</name>
</gene>
<comment type="caution">
    <text evidence="1">The sequence shown here is derived from an EMBL/GenBank/DDBJ whole genome shotgun (WGS) entry which is preliminary data.</text>
</comment>
<evidence type="ECO:0000313" key="2">
    <source>
        <dbReference type="Proteomes" id="UP000238375"/>
    </source>
</evidence>